<accession>A0A6B0TTR3</accession>
<protein>
    <submittedName>
        <fullName evidence="2">Putative secreted protein</fullName>
    </submittedName>
</protein>
<evidence type="ECO:0000313" key="2">
    <source>
        <dbReference type="EMBL" id="MXU82588.1"/>
    </source>
</evidence>
<feature type="signal peptide" evidence="1">
    <location>
        <begin position="1"/>
        <end position="20"/>
    </location>
</feature>
<reference evidence="2" key="1">
    <citation type="submission" date="2019-12" db="EMBL/GenBank/DDBJ databases">
        <title>An insight into the sialome of adult female Ixodes ricinus ticks feeding for 6 days.</title>
        <authorList>
            <person name="Perner J."/>
            <person name="Ribeiro J.M.C."/>
        </authorList>
    </citation>
    <scope>NUCLEOTIDE SEQUENCE</scope>
    <source>
        <strain evidence="2">Semi-engorged</strain>
        <tissue evidence="2">Salivary glands</tissue>
    </source>
</reference>
<organism evidence="2">
    <name type="scientific">Ixodes ricinus</name>
    <name type="common">Common tick</name>
    <name type="synonym">Acarus ricinus</name>
    <dbReference type="NCBI Taxonomy" id="34613"/>
    <lineage>
        <taxon>Eukaryota</taxon>
        <taxon>Metazoa</taxon>
        <taxon>Ecdysozoa</taxon>
        <taxon>Arthropoda</taxon>
        <taxon>Chelicerata</taxon>
        <taxon>Arachnida</taxon>
        <taxon>Acari</taxon>
        <taxon>Parasitiformes</taxon>
        <taxon>Ixodida</taxon>
        <taxon>Ixodoidea</taxon>
        <taxon>Ixodidae</taxon>
        <taxon>Ixodinae</taxon>
        <taxon>Ixodes</taxon>
    </lineage>
</organism>
<dbReference type="AlphaFoldDB" id="A0A6B0TTR3"/>
<dbReference type="EMBL" id="GIFC01000505">
    <property type="protein sequence ID" value="MXU82588.1"/>
    <property type="molecule type" value="Transcribed_RNA"/>
</dbReference>
<sequence>MTLIILAYVALFTLPKVYETYKVSDSAGLCVGCGLEGTHLHAPSSRNMECGCCYELCAVQTRVVGLCGT</sequence>
<evidence type="ECO:0000256" key="1">
    <source>
        <dbReference type="SAM" id="SignalP"/>
    </source>
</evidence>
<proteinExistence type="predicted"/>
<name>A0A6B0TTR3_IXORI</name>
<feature type="chain" id="PRO_5025682043" evidence="1">
    <location>
        <begin position="21"/>
        <end position="69"/>
    </location>
</feature>
<keyword evidence="1" id="KW-0732">Signal</keyword>